<keyword evidence="3" id="KW-1185">Reference proteome</keyword>
<sequence length="184" mass="19868">MSTRIVVPAAPIAAVTLALACLVAPVAALAQTTVGPETSLPLPRYVSLKTDKVNLRGGPSKDHATRWVFERAGLPVEIIAEFDNWRRIRDSDGEDGWVWHSLLSGRRTALVAPWERGGDPLDMRASDSEAAAVVARLEPGVVVGVETCSGDWCRIVANGAGRSEVPGYLRQEQLWGVYPGERVD</sequence>
<name>A0A917QA99_9HYPH</name>
<dbReference type="EMBL" id="BMMF01000008">
    <property type="protein sequence ID" value="GGK39282.1"/>
    <property type="molecule type" value="Genomic_DNA"/>
</dbReference>
<dbReference type="PROSITE" id="PS51257">
    <property type="entry name" value="PROKAR_LIPOPROTEIN"/>
    <property type="match status" value="1"/>
</dbReference>
<dbReference type="Pfam" id="PF06347">
    <property type="entry name" value="SH3_4"/>
    <property type="match status" value="2"/>
</dbReference>
<feature type="signal peptide" evidence="1">
    <location>
        <begin position="1"/>
        <end position="30"/>
    </location>
</feature>
<dbReference type="InterPro" id="IPR010466">
    <property type="entry name" value="DUF1058"/>
</dbReference>
<dbReference type="Gene3D" id="2.30.30.40">
    <property type="entry name" value="SH3 Domains"/>
    <property type="match status" value="1"/>
</dbReference>
<evidence type="ECO:0000256" key="1">
    <source>
        <dbReference type="SAM" id="SignalP"/>
    </source>
</evidence>
<keyword evidence="1" id="KW-0732">Signal</keyword>
<reference evidence="2 3" key="1">
    <citation type="journal article" date="2014" name="Int. J. Syst. Evol. Microbiol.">
        <title>Complete genome sequence of Corynebacterium casei LMG S-19264T (=DSM 44701T), isolated from a smear-ripened cheese.</title>
        <authorList>
            <consortium name="US DOE Joint Genome Institute (JGI-PGF)"/>
            <person name="Walter F."/>
            <person name="Albersmeier A."/>
            <person name="Kalinowski J."/>
            <person name="Ruckert C."/>
        </authorList>
    </citation>
    <scope>NUCLEOTIDE SEQUENCE [LARGE SCALE GENOMIC DNA]</scope>
    <source>
        <strain evidence="2 3">CGMCC 1.9161</strain>
    </source>
</reference>
<dbReference type="AlphaFoldDB" id="A0A917QA99"/>
<protein>
    <recommendedName>
        <fullName evidence="4">SH3-like domain-containing protein</fullName>
    </recommendedName>
</protein>
<gene>
    <name evidence="2" type="ORF">GCM10011322_27930</name>
</gene>
<organism evidence="2 3">
    <name type="scientific">Salinarimonas ramus</name>
    <dbReference type="NCBI Taxonomy" id="690164"/>
    <lineage>
        <taxon>Bacteria</taxon>
        <taxon>Pseudomonadati</taxon>
        <taxon>Pseudomonadota</taxon>
        <taxon>Alphaproteobacteria</taxon>
        <taxon>Hyphomicrobiales</taxon>
        <taxon>Salinarimonadaceae</taxon>
        <taxon>Salinarimonas</taxon>
    </lineage>
</organism>
<dbReference type="RefSeq" id="WP_244645434.1">
    <property type="nucleotide sequence ID" value="NZ_BMMF01000008.1"/>
</dbReference>
<evidence type="ECO:0000313" key="2">
    <source>
        <dbReference type="EMBL" id="GGK39282.1"/>
    </source>
</evidence>
<proteinExistence type="predicted"/>
<feature type="chain" id="PRO_5036950621" description="SH3-like domain-containing protein" evidence="1">
    <location>
        <begin position="31"/>
        <end position="184"/>
    </location>
</feature>
<accession>A0A917QA99</accession>
<dbReference type="Proteomes" id="UP000600449">
    <property type="component" value="Unassembled WGS sequence"/>
</dbReference>
<evidence type="ECO:0008006" key="4">
    <source>
        <dbReference type="Google" id="ProtNLM"/>
    </source>
</evidence>
<comment type="caution">
    <text evidence="2">The sequence shown here is derived from an EMBL/GenBank/DDBJ whole genome shotgun (WGS) entry which is preliminary data.</text>
</comment>
<evidence type="ECO:0000313" key="3">
    <source>
        <dbReference type="Proteomes" id="UP000600449"/>
    </source>
</evidence>